<dbReference type="InterPro" id="IPR000796">
    <property type="entry name" value="Asp_trans"/>
</dbReference>
<protein>
    <recommendedName>
        <fullName evidence="6">Aminotransferase class I/classII large domain-containing protein</fullName>
    </recommendedName>
</protein>
<dbReference type="AlphaFoldDB" id="A0A8H6A389"/>
<dbReference type="EMBL" id="SPNV01000120">
    <property type="protein sequence ID" value="KAF5860752.1"/>
    <property type="molecule type" value="Genomic_DNA"/>
</dbReference>
<dbReference type="SUPFAM" id="SSF53383">
    <property type="entry name" value="PLP-dependent transferases"/>
    <property type="match status" value="1"/>
</dbReference>
<dbReference type="GO" id="GO:0006520">
    <property type="term" value="P:amino acid metabolic process"/>
    <property type="evidence" value="ECO:0007669"/>
    <property type="project" value="InterPro"/>
</dbReference>
<comment type="subunit">
    <text evidence="2">Homodimer.</text>
</comment>
<evidence type="ECO:0000256" key="3">
    <source>
        <dbReference type="ARBA" id="ARBA00022576"/>
    </source>
</evidence>
<comment type="cofactor">
    <cofactor evidence="1">
        <name>pyridoxal 5'-phosphate</name>
        <dbReference type="ChEBI" id="CHEBI:597326"/>
    </cofactor>
</comment>
<evidence type="ECO:0000313" key="8">
    <source>
        <dbReference type="Proteomes" id="UP000541154"/>
    </source>
</evidence>
<dbReference type="Pfam" id="PF00155">
    <property type="entry name" value="Aminotran_1_2"/>
    <property type="match status" value="1"/>
</dbReference>
<keyword evidence="5" id="KW-0663">Pyridoxal phosphate</keyword>
<gene>
    <name evidence="7" type="ORF">ETB97_001193</name>
</gene>
<dbReference type="PANTHER" id="PTHR11879:SF55">
    <property type="entry name" value="GLUTAMATE OXALOACETATE TRANSAMINASE 1, ISOFORM B"/>
    <property type="match status" value="1"/>
</dbReference>
<reference evidence="7 8" key="1">
    <citation type="submission" date="2019-04" db="EMBL/GenBank/DDBJ databases">
        <title>Aspergillus burnettii sp. nov., novel species from soil in southeast Queensland.</title>
        <authorList>
            <person name="Gilchrist C.L.M."/>
            <person name="Pitt J.I."/>
            <person name="Lange L."/>
            <person name="Lacey H.J."/>
            <person name="Vuong D."/>
            <person name="Midgley D.J."/>
            <person name="Greenfield P."/>
            <person name="Bradbury M."/>
            <person name="Lacey E."/>
            <person name="Busk P.K."/>
            <person name="Pilgaard B."/>
            <person name="Chooi Y.H."/>
            <person name="Piggott A.M."/>
        </authorList>
    </citation>
    <scope>NUCLEOTIDE SEQUENCE [LARGE SCALE GENOMIC DNA]</scope>
    <source>
        <strain evidence="7 8">FRR 5400</strain>
    </source>
</reference>
<dbReference type="PANTHER" id="PTHR11879">
    <property type="entry name" value="ASPARTATE AMINOTRANSFERASE"/>
    <property type="match status" value="1"/>
</dbReference>
<dbReference type="InterPro" id="IPR004839">
    <property type="entry name" value="Aminotransferase_I/II_large"/>
</dbReference>
<dbReference type="Gene3D" id="3.90.1150.10">
    <property type="entry name" value="Aspartate Aminotransferase, domain 1"/>
    <property type="match status" value="1"/>
</dbReference>
<dbReference type="InterPro" id="IPR015424">
    <property type="entry name" value="PyrdxlP-dep_Trfase"/>
</dbReference>
<dbReference type="GO" id="GO:0030170">
    <property type="term" value="F:pyridoxal phosphate binding"/>
    <property type="evidence" value="ECO:0007669"/>
    <property type="project" value="InterPro"/>
</dbReference>
<organism evidence="7 8">
    <name type="scientific">Petromyces alliaceus</name>
    <name type="common">Aspergillus alliaceus</name>
    <dbReference type="NCBI Taxonomy" id="209559"/>
    <lineage>
        <taxon>Eukaryota</taxon>
        <taxon>Fungi</taxon>
        <taxon>Dikarya</taxon>
        <taxon>Ascomycota</taxon>
        <taxon>Pezizomycotina</taxon>
        <taxon>Eurotiomycetes</taxon>
        <taxon>Eurotiomycetidae</taxon>
        <taxon>Eurotiales</taxon>
        <taxon>Aspergillaceae</taxon>
        <taxon>Aspergillus</taxon>
        <taxon>Aspergillus subgen. Circumdati</taxon>
    </lineage>
</organism>
<proteinExistence type="predicted"/>
<evidence type="ECO:0000313" key="7">
    <source>
        <dbReference type="EMBL" id="KAF5860752.1"/>
    </source>
</evidence>
<name>A0A8H6A389_PETAA</name>
<dbReference type="InterPro" id="IPR015422">
    <property type="entry name" value="PyrdxlP-dep_Trfase_small"/>
</dbReference>
<dbReference type="GO" id="GO:0004069">
    <property type="term" value="F:L-aspartate:2-oxoglutarate aminotransferase activity"/>
    <property type="evidence" value="ECO:0007669"/>
    <property type="project" value="TreeGrafter"/>
</dbReference>
<dbReference type="Proteomes" id="UP000541154">
    <property type="component" value="Unassembled WGS sequence"/>
</dbReference>
<feature type="domain" description="Aminotransferase class I/classII large" evidence="6">
    <location>
        <begin position="1"/>
        <end position="79"/>
    </location>
</feature>
<keyword evidence="4" id="KW-0808">Transferase</keyword>
<comment type="caution">
    <text evidence="7">The sequence shown here is derived from an EMBL/GenBank/DDBJ whole genome shotgun (WGS) entry which is preliminary data.</text>
</comment>
<evidence type="ECO:0000256" key="2">
    <source>
        <dbReference type="ARBA" id="ARBA00011738"/>
    </source>
</evidence>
<accession>A0A8H6A389</accession>
<keyword evidence="3" id="KW-0032">Aminotransferase</keyword>
<sequence>MSGRIRSMRRALYDGLVQLGAPGTWDHLIRQSGMFGFLGPSPTVVQKLKDEYHIYMAGNSRIPIAGLNPSNVEYVARSIAECLNESQS</sequence>
<evidence type="ECO:0000256" key="4">
    <source>
        <dbReference type="ARBA" id="ARBA00022679"/>
    </source>
</evidence>
<evidence type="ECO:0000259" key="6">
    <source>
        <dbReference type="Pfam" id="PF00155"/>
    </source>
</evidence>
<evidence type="ECO:0000256" key="1">
    <source>
        <dbReference type="ARBA" id="ARBA00001933"/>
    </source>
</evidence>
<evidence type="ECO:0000256" key="5">
    <source>
        <dbReference type="ARBA" id="ARBA00022898"/>
    </source>
</evidence>
<keyword evidence="8" id="KW-1185">Reference proteome</keyword>